<dbReference type="PANTHER" id="PTHR43570:SF16">
    <property type="entry name" value="ALDEHYDE DEHYDROGENASE TYPE III, ISOFORM Q"/>
    <property type="match status" value="1"/>
</dbReference>
<dbReference type="RefSeq" id="WP_177713996.1">
    <property type="nucleotide sequence ID" value="NZ_JACRSQ010000005.1"/>
</dbReference>
<dbReference type="PANTHER" id="PTHR43570">
    <property type="entry name" value="ALDEHYDE DEHYDROGENASE"/>
    <property type="match status" value="1"/>
</dbReference>
<dbReference type="PROSITE" id="PS00070">
    <property type="entry name" value="ALDEHYDE_DEHYDR_CYS"/>
    <property type="match status" value="1"/>
</dbReference>
<dbReference type="GO" id="GO:0004029">
    <property type="term" value="F:aldehyde dehydrogenase (NAD+) activity"/>
    <property type="evidence" value="ECO:0007669"/>
    <property type="project" value="TreeGrafter"/>
</dbReference>
<dbReference type="InterPro" id="IPR016160">
    <property type="entry name" value="Ald_DH_CS_CYS"/>
</dbReference>
<dbReference type="SUPFAM" id="SSF53720">
    <property type="entry name" value="ALDH-like"/>
    <property type="match status" value="1"/>
</dbReference>
<evidence type="ECO:0000256" key="1">
    <source>
        <dbReference type="ARBA" id="ARBA00009986"/>
    </source>
</evidence>
<dbReference type="EMBL" id="JACRSQ010000005">
    <property type="protein sequence ID" value="MBC8542958.1"/>
    <property type="molecule type" value="Genomic_DNA"/>
</dbReference>
<keyword evidence="3" id="KW-0520">NAD</keyword>
<evidence type="ECO:0000256" key="2">
    <source>
        <dbReference type="ARBA" id="ARBA00023002"/>
    </source>
</evidence>
<evidence type="ECO:0000256" key="4">
    <source>
        <dbReference type="PIRNR" id="PIRNR036492"/>
    </source>
</evidence>
<dbReference type="InterPro" id="IPR016163">
    <property type="entry name" value="Ald_DH_C"/>
</dbReference>
<dbReference type="PROSITE" id="PS00687">
    <property type="entry name" value="ALDEHYDE_DEHYDR_GLU"/>
    <property type="match status" value="1"/>
</dbReference>
<feature type="domain" description="Aldehyde dehydrogenase" evidence="8">
    <location>
        <begin position="6"/>
        <end position="426"/>
    </location>
</feature>
<dbReference type="Gene3D" id="3.40.605.10">
    <property type="entry name" value="Aldehyde Dehydrogenase, Chain A, domain 1"/>
    <property type="match status" value="1"/>
</dbReference>
<feature type="active site" evidence="5 6">
    <location>
        <position position="209"/>
    </location>
</feature>
<dbReference type="InterPro" id="IPR029510">
    <property type="entry name" value="Ald_DH_CS_GLU"/>
</dbReference>
<dbReference type="InterPro" id="IPR016161">
    <property type="entry name" value="Ald_DH/histidinol_DH"/>
</dbReference>
<keyword evidence="10" id="KW-1185">Reference proteome</keyword>
<accession>A0A926I0Z5</accession>
<dbReference type="InterPro" id="IPR012394">
    <property type="entry name" value="Aldehyde_DH_NAD(P)"/>
</dbReference>
<organism evidence="9 10">
    <name type="scientific">Bianquea renquensis</name>
    <dbReference type="NCBI Taxonomy" id="2763661"/>
    <lineage>
        <taxon>Bacteria</taxon>
        <taxon>Bacillati</taxon>
        <taxon>Bacillota</taxon>
        <taxon>Clostridia</taxon>
        <taxon>Eubacteriales</taxon>
        <taxon>Bianqueaceae</taxon>
        <taxon>Bianquea</taxon>
    </lineage>
</organism>
<feature type="active site" evidence="5">
    <location>
        <position position="243"/>
    </location>
</feature>
<dbReference type="GO" id="GO:0005737">
    <property type="term" value="C:cytoplasm"/>
    <property type="evidence" value="ECO:0007669"/>
    <property type="project" value="TreeGrafter"/>
</dbReference>
<dbReference type="PIRSF" id="PIRSF036492">
    <property type="entry name" value="ALDH"/>
    <property type="match status" value="1"/>
</dbReference>
<evidence type="ECO:0000256" key="5">
    <source>
        <dbReference type="PIRSR" id="PIRSR036492-1"/>
    </source>
</evidence>
<protein>
    <recommendedName>
        <fullName evidence="4">Aldehyde dehydrogenase</fullName>
    </recommendedName>
</protein>
<keyword evidence="2 4" id="KW-0560">Oxidoreductase</keyword>
<evidence type="ECO:0000313" key="9">
    <source>
        <dbReference type="EMBL" id="MBC8542958.1"/>
    </source>
</evidence>
<evidence type="ECO:0000256" key="6">
    <source>
        <dbReference type="PROSITE-ProRule" id="PRU10007"/>
    </source>
</evidence>
<name>A0A926I0Z5_9FIRM</name>
<dbReference type="Pfam" id="PF00171">
    <property type="entry name" value="Aldedh"/>
    <property type="match status" value="1"/>
</dbReference>
<dbReference type="FunFam" id="3.40.605.10:FF:000004">
    <property type="entry name" value="Aldehyde dehydrogenase"/>
    <property type="match status" value="1"/>
</dbReference>
<comment type="caution">
    <text evidence="9">The sequence shown here is derived from an EMBL/GenBank/DDBJ whole genome shotgun (WGS) entry which is preliminary data.</text>
</comment>
<evidence type="ECO:0000256" key="3">
    <source>
        <dbReference type="ARBA" id="ARBA00023027"/>
    </source>
</evidence>
<dbReference type="FunFam" id="3.40.309.10:FF:000003">
    <property type="entry name" value="Aldehyde dehydrogenase"/>
    <property type="match status" value="1"/>
</dbReference>
<dbReference type="GO" id="GO:0006081">
    <property type="term" value="P:aldehyde metabolic process"/>
    <property type="evidence" value="ECO:0007669"/>
    <property type="project" value="InterPro"/>
</dbReference>
<dbReference type="AlphaFoldDB" id="A0A926I0Z5"/>
<dbReference type="InterPro" id="IPR015590">
    <property type="entry name" value="Aldehyde_DH_dom"/>
</dbReference>
<dbReference type="Proteomes" id="UP000657006">
    <property type="component" value="Unassembled WGS sequence"/>
</dbReference>
<proteinExistence type="inferred from homology"/>
<comment type="similarity">
    <text evidence="1 4 7">Belongs to the aldehyde dehydrogenase family.</text>
</comment>
<sequence>MTIEALLQKQRRYFESGITRPYAFRKSALTRLHDAIIKNRKQIEEALWQDLGKAGVESYMTEIGIVLDEIRVTCRNLKRWMTCQKAPVSMAQFPAKNRVLTEPYGVVLLMAPWNYPFQLCLMPLIGALAAGNCCVIKPSAYAPAVSNLVASLLGDCFPEGYVAVVQGGREENQTLLEQRFDYIFFTGGTEVGKVVLEKAARYVTPVTLELGGKSPCIVDRTADIKRAAKRIVFGKFLNCGQTCVAPDYVLVQEDRMGELLDGMARYIHKFFGPCPLDREEYPRIINEKHYDRLCGLMREGKTAIGGQRRRETLQIAPTVITHVNGNSSIMREEIFGPLLPVIPYHSLESAIRFIKRREKPLALYLFTESDSAKKRVLSQISFGGGCINDTILHLATSHMGFGGVGMSGMGAYHGKKSFDTFTHYKGVMEKSRHLDVPLRYHPYTAWKRWMLQLFLR</sequence>
<dbReference type="Gene3D" id="3.40.309.10">
    <property type="entry name" value="Aldehyde Dehydrogenase, Chain A, domain 2"/>
    <property type="match status" value="1"/>
</dbReference>
<dbReference type="InterPro" id="IPR016162">
    <property type="entry name" value="Ald_DH_N"/>
</dbReference>
<evidence type="ECO:0000259" key="8">
    <source>
        <dbReference type="Pfam" id="PF00171"/>
    </source>
</evidence>
<reference evidence="9" key="1">
    <citation type="submission" date="2020-08" db="EMBL/GenBank/DDBJ databases">
        <title>Genome public.</title>
        <authorList>
            <person name="Liu C."/>
            <person name="Sun Q."/>
        </authorList>
    </citation>
    <scope>NUCLEOTIDE SEQUENCE</scope>
    <source>
        <strain evidence="9">NSJ-32</strain>
    </source>
</reference>
<evidence type="ECO:0000313" key="10">
    <source>
        <dbReference type="Proteomes" id="UP000657006"/>
    </source>
</evidence>
<dbReference type="CDD" id="cd07136">
    <property type="entry name" value="ALDH_YwdH-P39616"/>
    <property type="match status" value="1"/>
</dbReference>
<evidence type="ECO:0000256" key="7">
    <source>
        <dbReference type="RuleBase" id="RU003345"/>
    </source>
</evidence>
<gene>
    <name evidence="9" type="ORF">H8730_05320</name>
</gene>